<feature type="active site" description="Nucleophile" evidence="4">
    <location>
        <position position="618"/>
    </location>
</feature>
<name>A0A427YN22_9TREE</name>
<dbReference type="GO" id="GO:0030697">
    <property type="term" value="F:tRNA (uracil(54)-C5)-methyltransferase activity, S-adenosyl methionine-dependent"/>
    <property type="evidence" value="ECO:0007669"/>
    <property type="project" value="InterPro"/>
</dbReference>
<feature type="region of interest" description="Disordered" evidence="6">
    <location>
        <begin position="1"/>
        <end position="27"/>
    </location>
</feature>
<dbReference type="EMBL" id="RSCD01000006">
    <property type="protein sequence ID" value="RSH92449.1"/>
    <property type="molecule type" value="Genomic_DNA"/>
</dbReference>
<evidence type="ECO:0000256" key="1">
    <source>
        <dbReference type="ARBA" id="ARBA00022603"/>
    </source>
</evidence>
<keyword evidence="2 4" id="KW-0808">Transferase</keyword>
<dbReference type="PANTHER" id="PTHR11061">
    <property type="entry name" value="RNA M5U METHYLTRANSFERASE"/>
    <property type="match status" value="1"/>
</dbReference>
<evidence type="ECO:0000256" key="2">
    <source>
        <dbReference type="ARBA" id="ARBA00022679"/>
    </source>
</evidence>
<keyword evidence="3 4" id="KW-0949">S-adenosyl-L-methionine</keyword>
<feature type="region of interest" description="Disordered" evidence="6">
    <location>
        <begin position="280"/>
        <end position="318"/>
    </location>
</feature>
<feature type="binding site" evidence="4">
    <location>
        <position position="455"/>
    </location>
    <ligand>
        <name>S-adenosyl-L-methionine</name>
        <dbReference type="ChEBI" id="CHEBI:59789"/>
    </ligand>
</feature>
<dbReference type="InterPro" id="IPR010280">
    <property type="entry name" value="U5_MeTrfase_fam"/>
</dbReference>
<dbReference type="SUPFAM" id="SSF53335">
    <property type="entry name" value="S-adenosyl-L-methionine-dependent methyltransferases"/>
    <property type="match status" value="2"/>
</dbReference>
<gene>
    <name evidence="7" type="primary">TRM2</name>
    <name evidence="7" type="ORF">EHS25_008865</name>
</gene>
<feature type="compositionally biased region" description="Basic residues" evidence="6">
    <location>
        <begin position="76"/>
        <end position="85"/>
    </location>
</feature>
<sequence length="667" mass="72269">MSSPPSLPPSPPPKRLKTQAEPELPVEAVVGTQIHSQTSAEPLVQTALEEAPVKALFVPTGPSSAGGPAGPSNSKQKARKRKQKRPVPEVYSPADVLFHDIKDFLGKEYVEDTLSQGDSAWEAPEDLHTQSVVELRVGAFTVSGESISAWPQNGTPKWAIIAPFAHPGDLIRAKIYRHDRLHSVADLVEIVEYSETYRGGEGDRRKYPENGCKYFGECGGCQLQPLPYQLQLAHKKRTVQLAYQRYFSLDSSLLPEVKETIPSPKQWGYRTKITPHFDAPPKWSRAKAVPPTHKAKTNGTAVDEEASANGAGDGQSEETAMNAVEGGAGAVIGGKGASEAGPRKWECRIGFERKGRPGVMDIEECPIATPVLNAKLAPERARINDTIMSFTKGATLLLRDSLPAPEPLPSSDSPFDPSTPVLPEDQHVAITNHKLPVYERVGSFLFSFAAGSFFQNNNSILIPLTEYVREAIFPSSTNTTSMTSATSSVDSTGPDPANPNPVQAAGSSPTRPTHLVDAYCGSGLFGITLSPHFERVAGVEISQDSITAAKKNAEMNGLGEKTEWLCGKAEDIFGGLPEKGFEGSKSCVVVDPPRKGCDEPFLKQLLDFKPITVVYVSCNVHTQARDVGWFLREAEARGVKYVVESLRGFDLFPQTAHVESVAVLRLR</sequence>
<evidence type="ECO:0000256" key="3">
    <source>
        <dbReference type="ARBA" id="ARBA00022691"/>
    </source>
</evidence>
<proteinExistence type="inferred from homology"/>
<evidence type="ECO:0000256" key="6">
    <source>
        <dbReference type="SAM" id="MobiDB-lite"/>
    </source>
</evidence>
<dbReference type="InterPro" id="IPR030391">
    <property type="entry name" value="MeTrfase_TrmA_CS"/>
</dbReference>
<keyword evidence="8" id="KW-1185">Reference proteome</keyword>
<dbReference type="Gene3D" id="3.40.50.150">
    <property type="entry name" value="Vaccinia Virus protein VP39"/>
    <property type="match status" value="2"/>
</dbReference>
<dbReference type="GO" id="GO:0008033">
    <property type="term" value="P:tRNA processing"/>
    <property type="evidence" value="ECO:0007669"/>
    <property type="project" value="InterPro"/>
</dbReference>
<feature type="region of interest" description="Disordered" evidence="6">
    <location>
        <begin position="55"/>
        <end position="88"/>
    </location>
</feature>
<dbReference type="STRING" id="1890683.A0A427YN22"/>
<dbReference type="GO" id="GO:0009451">
    <property type="term" value="P:RNA modification"/>
    <property type="evidence" value="ECO:0007669"/>
    <property type="project" value="UniProtKB-ARBA"/>
</dbReference>
<feature type="binding site" evidence="4">
    <location>
        <position position="540"/>
    </location>
    <ligand>
        <name>S-adenosyl-L-methionine</name>
        <dbReference type="ChEBI" id="CHEBI:59789"/>
    </ligand>
</feature>
<dbReference type="AlphaFoldDB" id="A0A427YN22"/>
<dbReference type="PROSITE" id="PS01230">
    <property type="entry name" value="TRMA_1"/>
    <property type="match status" value="1"/>
</dbReference>
<dbReference type="Pfam" id="PF05958">
    <property type="entry name" value="tRNA_U5-meth_tr"/>
    <property type="match status" value="1"/>
</dbReference>
<feature type="binding site" evidence="4">
    <location>
        <position position="591"/>
    </location>
    <ligand>
        <name>S-adenosyl-L-methionine</name>
        <dbReference type="ChEBI" id="CHEBI:59789"/>
    </ligand>
</feature>
<reference evidence="7 8" key="1">
    <citation type="submission" date="2018-11" db="EMBL/GenBank/DDBJ databases">
        <title>Genome sequence of Saitozyma podzolica DSM 27192.</title>
        <authorList>
            <person name="Aliyu H."/>
            <person name="Gorte O."/>
            <person name="Ochsenreither K."/>
        </authorList>
    </citation>
    <scope>NUCLEOTIDE SEQUENCE [LARGE SCALE GENOMIC DNA]</scope>
    <source>
        <strain evidence="7 8">DSM 27192</strain>
    </source>
</reference>
<accession>A0A427YN22</accession>
<feature type="active site" evidence="5">
    <location>
        <position position="618"/>
    </location>
</feature>
<dbReference type="Proteomes" id="UP000279259">
    <property type="component" value="Unassembled WGS sequence"/>
</dbReference>
<dbReference type="InterPro" id="IPR012340">
    <property type="entry name" value="NA-bd_OB-fold"/>
</dbReference>
<dbReference type="PROSITE" id="PS51622">
    <property type="entry name" value="SAM_MT_RNA_M5U_2"/>
    <property type="match status" value="1"/>
</dbReference>
<dbReference type="Gene3D" id="2.40.50.140">
    <property type="entry name" value="Nucleic acid-binding proteins"/>
    <property type="match status" value="1"/>
</dbReference>
<dbReference type="PROSITE" id="PS01231">
    <property type="entry name" value="TRMA_2"/>
    <property type="match status" value="1"/>
</dbReference>
<dbReference type="InterPro" id="IPR029063">
    <property type="entry name" value="SAM-dependent_MTases_sf"/>
</dbReference>
<dbReference type="GO" id="GO:0032259">
    <property type="term" value="P:methylation"/>
    <property type="evidence" value="ECO:0007669"/>
    <property type="project" value="UniProtKB-KW"/>
</dbReference>
<keyword evidence="1 4" id="KW-0489">Methyltransferase</keyword>
<feature type="compositionally biased region" description="Pro residues" evidence="6">
    <location>
        <begin position="1"/>
        <end position="13"/>
    </location>
</feature>
<evidence type="ECO:0000313" key="8">
    <source>
        <dbReference type="Proteomes" id="UP000279259"/>
    </source>
</evidence>
<dbReference type="PROSITE" id="PS51687">
    <property type="entry name" value="SAM_MT_RNA_M5U"/>
    <property type="match status" value="1"/>
</dbReference>
<feature type="region of interest" description="Disordered" evidence="6">
    <location>
        <begin position="477"/>
        <end position="510"/>
    </location>
</feature>
<dbReference type="PANTHER" id="PTHR11061:SF30">
    <property type="entry name" value="TRNA (URACIL(54)-C(5))-METHYLTRANSFERASE"/>
    <property type="match status" value="1"/>
</dbReference>
<dbReference type="InterPro" id="IPR025795">
    <property type="entry name" value="tRNA_(uracil-5-)_MeTrfase"/>
</dbReference>
<evidence type="ECO:0000313" key="7">
    <source>
        <dbReference type="EMBL" id="RSH92449.1"/>
    </source>
</evidence>
<feature type="compositionally biased region" description="Low complexity" evidence="6">
    <location>
        <begin position="59"/>
        <end position="75"/>
    </location>
</feature>
<dbReference type="OrthoDB" id="10250660at2759"/>
<comment type="similarity">
    <text evidence="4">Belongs to the class I-like SAM-binding methyltransferase superfamily. RNA M5U methyltransferase family.</text>
</comment>
<feature type="binding site" evidence="4">
    <location>
        <position position="519"/>
    </location>
    <ligand>
        <name>S-adenosyl-L-methionine</name>
        <dbReference type="ChEBI" id="CHEBI:59789"/>
    </ligand>
</feature>
<organism evidence="7 8">
    <name type="scientific">Saitozyma podzolica</name>
    <dbReference type="NCBI Taxonomy" id="1890683"/>
    <lineage>
        <taxon>Eukaryota</taxon>
        <taxon>Fungi</taxon>
        <taxon>Dikarya</taxon>
        <taxon>Basidiomycota</taxon>
        <taxon>Agaricomycotina</taxon>
        <taxon>Tremellomycetes</taxon>
        <taxon>Tremellales</taxon>
        <taxon>Trimorphomycetaceae</taxon>
        <taxon>Saitozyma</taxon>
    </lineage>
</organism>
<protein>
    <submittedName>
        <fullName evidence="7">tRNA(M5U54)methyltransferase</fullName>
    </submittedName>
</protein>
<evidence type="ECO:0000256" key="4">
    <source>
        <dbReference type="PROSITE-ProRule" id="PRU01024"/>
    </source>
</evidence>
<dbReference type="InterPro" id="IPR030390">
    <property type="entry name" value="MeTrfase_TrmA_AS"/>
</dbReference>
<dbReference type="FunFam" id="2.40.50.140:FF:000201">
    <property type="entry name" value="TRM2p tRNA methyltransferase"/>
    <property type="match status" value="1"/>
</dbReference>
<feature type="compositionally biased region" description="Low complexity" evidence="6">
    <location>
        <begin position="477"/>
        <end position="492"/>
    </location>
</feature>
<evidence type="ECO:0000256" key="5">
    <source>
        <dbReference type="PROSITE-ProRule" id="PRU10015"/>
    </source>
</evidence>
<comment type="caution">
    <text evidence="7">The sequence shown here is derived from an EMBL/GenBank/DDBJ whole genome shotgun (WGS) entry which is preliminary data.</text>
</comment>